<protein>
    <recommendedName>
        <fullName evidence="7">FAD dependent oxidoreductase domain-containing protein</fullName>
    </recommendedName>
</protein>
<reference evidence="8 9" key="1">
    <citation type="journal article" date="2015" name="Genome Biol. Evol.">
        <title>Comparative Genomics of a Bacterivorous Green Alga Reveals Evolutionary Causalities and Consequences of Phago-Mixotrophic Mode of Nutrition.</title>
        <authorList>
            <person name="Burns J.A."/>
            <person name="Paasch A."/>
            <person name="Narechania A."/>
            <person name="Kim E."/>
        </authorList>
    </citation>
    <scope>NUCLEOTIDE SEQUENCE [LARGE SCALE GENOMIC DNA]</scope>
    <source>
        <strain evidence="8 9">PLY_AMNH</strain>
    </source>
</reference>
<dbReference type="InterPro" id="IPR045170">
    <property type="entry name" value="MTOX"/>
</dbReference>
<evidence type="ECO:0000259" key="7">
    <source>
        <dbReference type="Pfam" id="PF01266"/>
    </source>
</evidence>
<comment type="similarity">
    <text evidence="2">Belongs to the MSOX/MTOX family.</text>
</comment>
<evidence type="ECO:0000256" key="3">
    <source>
        <dbReference type="ARBA" id="ARBA00022630"/>
    </source>
</evidence>
<gene>
    <name evidence="8" type="ORF">CYMTET_26748</name>
</gene>
<evidence type="ECO:0000313" key="8">
    <source>
        <dbReference type="EMBL" id="KAK3264520.1"/>
    </source>
</evidence>
<dbReference type="SUPFAM" id="SSF51905">
    <property type="entry name" value="FAD/NAD(P)-binding domain"/>
    <property type="match status" value="1"/>
</dbReference>
<dbReference type="SUPFAM" id="SSF54373">
    <property type="entry name" value="FAD-linked reductases, C-terminal domain"/>
    <property type="match status" value="1"/>
</dbReference>
<dbReference type="GO" id="GO:0008115">
    <property type="term" value="F:sarcosine oxidase activity"/>
    <property type="evidence" value="ECO:0007669"/>
    <property type="project" value="TreeGrafter"/>
</dbReference>
<comment type="cofactor">
    <cofactor evidence="1">
        <name>FAD</name>
        <dbReference type="ChEBI" id="CHEBI:57692"/>
    </cofactor>
</comment>
<feature type="domain" description="FAD dependent oxidoreductase" evidence="7">
    <location>
        <begin position="14"/>
        <end position="277"/>
    </location>
</feature>
<evidence type="ECO:0000256" key="1">
    <source>
        <dbReference type="ARBA" id="ARBA00001974"/>
    </source>
</evidence>
<dbReference type="AlphaFoldDB" id="A0AAE0FRH2"/>
<name>A0AAE0FRH2_9CHLO</name>
<sequence length="317" mass="34159">GDGRLAGLKSIYLANSIPFEELDAAALSRRFPQFAVPEDWNALFQKDAGVLFATKCVLALWERFQARGGDSLIGHRVLSIEPPDSGGRGRVTITMSNESQYKAKHVVVAAGAWITPLAASLGLNIPTRVSEETVSFYLPRDPATAPDHSFRSMPHFIPWVPNGLGPYGYYGLPEVDVPGVKASAHYCGPTVDPDRRPPEGMQHARVLQSTADLITTMFPHLDPTPASHHTCLYTSTPDHDFVLGAHPQHPTSVFFAGGGSGHAFKFGTAAGELMARLVLGESPCESLELQSGSGRGGRQAKEVMDSRETASSRGREK</sequence>
<evidence type="ECO:0000256" key="4">
    <source>
        <dbReference type="ARBA" id="ARBA00022827"/>
    </source>
</evidence>
<dbReference type="InterPro" id="IPR006076">
    <property type="entry name" value="FAD-dep_OxRdtase"/>
</dbReference>
<dbReference type="Pfam" id="PF01266">
    <property type="entry name" value="DAO"/>
    <property type="match status" value="1"/>
</dbReference>
<dbReference type="PANTHER" id="PTHR10961:SF7">
    <property type="entry name" value="FAD DEPENDENT OXIDOREDUCTASE DOMAIN-CONTAINING PROTEIN"/>
    <property type="match status" value="1"/>
</dbReference>
<comment type="caution">
    <text evidence="8">The sequence shown here is derived from an EMBL/GenBank/DDBJ whole genome shotgun (WGS) entry which is preliminary data.</text>
</comment>
<dbReference type="GO" id="GO:0050660">
    <property type="term" value="F:flavin adenine dinucleotide binding"/>
    <property type="evidence" value="ECO:0007669"/>
    <property type="project" value="InterPro"/>
</dbReference>
<dbReference type="Gene3D" id="3.30.9.10">
    <property type="entry name" value="D-Amino Acid Oxidase, subunit A, domain 2"/>
    <property type="match status" value="2"/>
</dbReference>
<dbReference type="Proteomes" id="UP001190700">
    <property type="component" value="Unassembled WGS sequence"/>
</dbReference>
<proteinExistence type="inferred from homology"/>
<feature type="region of interest" description="Disordered" evidence="6">
    <location>
        <begin position="286"/>
        <end position="317"/>
    </location>
</feature>
<accession>A0AAE0FRH2</accession>
<evidence type="ECO:0000256" key="5">
    <source>
        <dbReference type="ARBA" id="ARBA00023002"/>
    </source>
</evidence>
<dbReference type="InterPro" id="IPR036188">
    <property type="entry name" value="FAD/NAD-bd_sf"/>
</dbReference>
<feature type="compositionally biased region" description="Basic and acidic residues" evidence="6">
    <location>
        <begin position="299"/>
        <end position="317"/>
    </location>
</feature>
<dbReference type="EMBL" id="LGRX02014496">
    <property type="protein sequence ID" value="KAK3264520.1"/>
    <property type="molecule type" value="Genomic_DNA"/>
</dbReference>
<feature type="non-terminal residue" evidence="8">
    <location>
        <position position="1"/>
    </location>
</feature>
<keyword evidence="3" id="KW-0285">Flavoprotein</keyword>
<dbReference type="PANTHER" id="PTHR10961">
    <property type="entry name" value="PEROXISOMAL SARCOSINE OXIDASE"/>
    <property type="match status" value="1"/>
</dbReference>
<organism evidence="8 9">
    <name type="scientific">Cymbomonas tetramitiformis</name>
    <dbReference type="NCBI Taxonomy" id="36881"/>
    <lineage>
        <taxon>Eukaryota</taxon>
        <taxon>Viridiplantae</taxon>
        <taxon>Chlorophyta</taxon>
        <taxon>Pyramimonadophyceae</taxon>
        <taxon>Pyramimonadales</taxon>
        <taxon>Pyramimonadaceae</taxon>
        <taxon>Cymbomonas</taxon>
    </lineage>
</organism>
<keyword evidence="5" id="KW-0560">Oxidoreductase</keyword>
<keyword evidence="4" id="KW-0274">FAD</keyword>
<evidence type="ECO:0000256" key="6">
    <source>
        <dbReference type="SAM" id="MobiDB-lite"/>
    </source>
</evidence>
<evidence type="ECO:0000313" key="9">
    <source>
        <dbReference type="Proteomes" id="UP001190700"/>
    </source>
</evidence>
<keyword evidence="9" id="KW-1185">Reference proteome</keyword>
<evidence type="ECO:0000256" key="2">
    <source>
        <dbReference type="ARBA" id="ARBA00010989"/>
    </source>
</evidence>